<dbReference type="AlphaFoldDB" id="A0AAV3YD45"/>
<dbReference type="EMBL" id="BLXT01000774">
    <property type="protein sequence ID" value="GFN80016.1"/>
    <property type="molecule type" value="Genomic_DNA"/>
</dbReference>
<reference evidence="1 2" key="1">
    <citation type="journal article" date="2021" name="Elife">
        <title>Chloroplast acquisition without the gene transfer in kleptoplastic sea slugs, Plakobranchus ocellatus.</title>
        <authorList>
            <person name="Maeda T."/>
            <person name="Takahashi S."/>
            <person name="Yoshida T."/>
            <person name="Shimamura S."/>
            <person name="Takaki Y."/>
            <person name="Nagai Y."/>
            <person name="Toyoda A."/>
            <person name="Suzuki Y."/>
            <person name="Arimoto A."/>
            <person name="Ishii H."/>
            <person name="Satoh N."/>
            <person name="Nishiyama T."/>
            <person name="Hasebe M."/>
            <person name="Maruyama T."/>
            <person name="Minagawa J."/>
            <person name="Obokata J."/>
            <person name="Shigenobu S."/>
        </authorList>
    </citation>
    <scope>NUCLEOTIDE SEQUENCE [LARGE SCALE GENOMIC DNA]</scope>
</reference>
<dbReference type="Proteomes" id="UP000735302">
    <property type="component" value="Unassembled WGS sequence"/>
</dbReference>
<accession>A0AAV3YD45</accession>
<dbReference type="SUPFAM" id="SSF52047">
    <property type="entry name" value="RNI-like"/>
    <property type="match status" value="1"/>
</dbReference>
<name>A0AAV3YD45_9GAST</name>
<sequence>MNLDVAVLQHVTALIACTRLVLSLKNLTSLSLSQNRNVTNKSLQKLLALTTGGASRLESLTARGCSLTSPLGMELFESLTGKMSSKVPLVKLVFSCKGLKQDEANRMKAIWVEKWKEKAQCKIIGMAVSLTLAEDR</sequence>
<keyword evidence="2" id="KW-1185">Reference proteome</keyword>
<protein>
    <submittedName>
        <fullName evidence="1">NF-kappa-b inhibitor-like protein 2</fullName>
    </submittedName>
</protein>
<evidence type="ECO:0000313" key="1">
    <source>
        <dbReference type="EMBL" id="GFN80016.1"/>
    </source>
</evidence>
<proteinExistence type="predicted"/>
<dbReference type="Gene3D" id="3.80.10.10">
    <property type="entry name" value="Ribonuclease Inhibitor"/>
    <property type="match status" value="1"/>
</dbReference>
<dbReference type="InterPro" id="IPR032675">
    <property type="entry name" value="LRR_dom_sf"/>
</dbReference>
<evidence type="ECO:0000313" key="2">
    <source>
        <dbReference type="Proteomes" id="UP000735302"/>
    </source>
</evidence>
<comment type="caution">
    <text evidence="1">The sequence shown here is derived from an EMBL/GenBank/DDBJ whole genome shotgun (WGS) entry which is preliminary data.</text>
</comment>
<organism evidence="1 2">
    <name type="scientific">Plakobranchus ocellatus</name>
    <dbReference type="NCBI Taxonomy" id="259542"/>
    <lineage>
        <taxon>Eukaryota</taxon>
        <taxon>Metazoa</taxon>
        <taxon>Spiralia</taxon>
        <taxon>Lophotrochozoa</taxon>
        <taxon>Mollusca</taxon>
        <taxon>Gastropoda</taxon>
        <taxon>Heterobranchia</taxon>
        <taxon>Euthyneura</taxon>
        <taxon>Panpulmonata</taxon>
        <taxon>Sacoglossa</taxon>
        <taxon>Placobranchoidea</taxon>
        <taxon>Plakobranchidae</taxon>
        <taxon>Plakobranchus</taxon>
    </lineage>
</organism>
<gene>
    <name evidence="1" type="ORF">PoB_000652200</name>
</gene>